<dbReference type="InterPro" id="IPR005227">
    <property type="entry name" value="YqgF"/>
</dbReference>
<evidence type="ECO:0000256" key="2">
    <source>
        <dbReference type="ARBA" id="ARBA00022517"/>
    </source>
</evidence>
<dbReference type="Gene3D" id="3.30.420.140">
    <property type="entry name" value="YqgF/RNase H-like domain"/>
    <property type="match status" value="1"/>
</dbReference>
<dbReference type="RefSeq" id="WP_008474451.1">
    <property type="nucleotide sequence ID" value="NZ_CAGS01000005.1"/>
</dbReference>
<keyword evidence="8" id="KW-1185">Reference proteome</keyword>
<comment type="similarity">
    <text evidence="5">Belongs to the YqgF HJR family.</text>
</comment>
<keyword evidence="1 5" id="KW-0963">Cytoplasm</keyword>
<dbReference type="GO" id="GO:0016788">
    <property type="term" value="F:hydrolase activity, acting on ester bonds"/>
    <property type="evidence" value="ECO:0007669"/>
    <property type="project" value="UniProtKB-UniRule"/>
</dbReference>
<evidence type="ECO:0000313" key="7">
    <source>
        <dbReference type="EMBL" id="CCF82333.1"/>
    </source>
</evidence>
<dbReference type="OrthoDB" id="9796140at2"/>
<dbReference type="PANTHER" id="PTHR33317">
    <property type="entry name" value="POLYNUCLEOTIDYL TRANSFERASE, RIBONUCLEASE H-LIKE SUPERFAMILY PROTEIN"/>
    <property type="match status" value="1"/>
</dbReference>
<protein>
    <recommendedName>
        <fullName evidence="5">Putative pre-16S rRNA nuclease</fullName>
        <ecNumber evidence="5">3.1.-.-</ecNumber>
    </recommendedName>
</protein>
<accession>I4ECC1</accession>
<comment type="subcellular location">
    <subcellularLocation>
        <location evidence="5">Cytoplasm</location>
    </subcellularLocation>
</comment>
<name>I4ECC1_9BACT</name>
<dbReference type="AlphaFoldDB" id="I4ECC1"/>
<comment type="function">
    <text evidence="5">Could be a nuclease involved in processing of the 5'-end of pre-16S rRNA.</text>
</comment>
<gene>
    <name evidence="7" type="ORF">NITHO_1020013</name>
</gene>
<dbReference type="InterPro" id="IPR006641">
    <property type="entry name" value="YqgF/RNaseH-like_dom"/>
</dbReference>
<dbReference type="Proteomes" id="UP000004221">
    <property type="component" value="Unassembled WGS sequence"/>
</dbReference>
<dbReference type="CDD" id="cd16964">
    <property type="entry name" value="YqgF"/>
    <property type="match status" value="1"/>
</dbReference>
<dbReference type="EC" id="3.1.-.-" evidence="5"/>
<evidence type="ECO:0000256" key="5">
    <source>
        <dbReference type="HAMAP-Rule" id="MF_00651"/>
    </source>
</evidence>
<evidence type="ECO:0000256" key="3">
    <source>
        <dbReference type="ARBA" id="ARBA00022722"/>
    </source>
</evidence>
<evidence type="ECO:0000313" key="8">
    <source>
        <dbReference type="Proteomes" id="UP000004221"/>
    </source>
</evidence>
<keyword evidence="3 5" id="KW-0540">Nuclease</keyword>
<dbReference type="GO" id="GO:0005829">
    <property type="term" value="C:cytosol"/>
    <property type="evidence" value="ECO:0007669"/>
    <property type="project" value="TreeGrafter"/>
</dbReference>
<dbReference type="NCBIfam" id="TIGR00250">
    <property type="entry name" value="RNAse_H_YqgF"/>
    <property type="match status" value="1"/>
</dbReference>
<dbReference type="SUPFAM" id="SSF53098">
    <property type="entry name" value="Ribonuclease H-like"/>
    <property type="match status" value="1"/>
</dbReference>
<sequence>MGLDIGERRVGVAVSDELHVIASPVESVDLKRGGVDALLAAIERHSPERIIVGLPTSMSGREGPQAKAVREFAKQLGEAVQTPITFWDERLTTSIAEQALITSGRRRRERKERVDAVAAALILQSYLDSRRR</sequence>
<evidence type="ECO:0000259" key="6">
    <source>
        <dbReference type="SMART" id="SM00732"/>
    </source>
</evidence>
<dbReference type="InterPro" id="IPR037027">
    <property type="entry name" value="YqgF/RNaseH-like_dom_sf"/>
</dbReference>
<organism evidence="7 8">
    <name type="scientific">Nitrolancea hollandica Lb</name>
    <dbReference type="NCBI Taxonomy" id="1129897"/>
    <lineage>
        <taxon>Bacteria</taxon>
        <taxon>Pseudomonadati</taxon>
        <taxon>Thermomicrobiota</taxon>
        <taxon>Thermomicrobia</taxon>
        <taxon>Sphaerobacterales</taxon>
        <taxon>Sphaerobacterineae</taxon>
        <taxon>Sphaerobacteraceae</taxon>
        <taxon>Nitrolancea</taxon>
    </lineage>
</organism>
<dbReference type="PANTHER" id="PTHR33317:SF4">
    <property type="entry name" value="POLYNUCLEOTIDYL TRANSFERASE, RIBONUCLEASE H-LIKE SUPERFAMILY PROTEIN"/>
    <property type="match status" value="1"/>
</dbReference>
<reference evidence="7 8" key="1">
    <citation type="journal article" date="2012" name="ISME J.">
        <title>Nitrification expanded: discovery, physiology and genomics of a nitrite-oxidizing bacterium from the phylum Chloroflexi.</title>
        <authorList>
            <person name="Sorokin D.Y."/>
            <person name="Lucker S."/>
            <person name="Vejmelkova D."/>
            <person name="Kostrikina N.A."/>
            <person name="Kleerebezem R."/>
            <person name="Rijpstra W.I."/>
            <person name="Damste J.S."/>
            <person name="Le Paslier D."/>
            <person name="Muyzer G."/>
            <person name="Wagner M."/>
            <person name="van Loosdrecht M.C."/>
            <person name="Daims H."/>
        </authorList>
    </citation>
    <scope>NUCLEOTIDE SEQUENCE [LARGE SCALE GENOMIC DNA]</scope>
    <source>
        <strain evidence="8">none</strain>
    </source>
</reference>
<dbReference type="GO" id="GO:0000967">
    <property type="term" value="P:rRNA 5'-end processing"/>
    <property type="evidence" value="ECO:0007669"/>
    <property type="project" value="UniProtKB-UniRule"/>
</dbReference>
<dbReference type="EMBL" id="CAGS01000005">
    <property type="protein sequence ID" value="CCF82333.1"/>
    <property type="molecule type" value="Genomic_DNA"/>
</dbReference>
<dbReference type="SMART" id="SM00732">
    <property type="entry name" value="YqgFc"/>
    <property type="match status" value="1"/>
</dbReference>
<comment type="caution">
    <text evidence="7">The sequence shown here is derived from an EMBL/GenBank/DDBJ whole genome shotgun (WGS) entry which is preliminary data.</text>
</comment>
<proteinExistence type="inferred from homology"/>
<evidence type="ECO:0000256" key="1">
    <source>
        <dbReference type="ARBA" id="ARBA00022490"/>
    </source>
</evidence>
<keyword evidence="2 5" id="KW-0690">Ribosome biogenesis</keyword>
<dbReference type="GO" id="GO:0004518">
    <property type="term" value="F:nuclease activity"/>
    <property type="evidence" value="ECO:0007669"/>
    <property type="project" value="UniProtKB-KW"/>
</dbReference>
<evidence type="ECO:0000256" key="4">
    <source>
        <dbReference type="ARBA" id="ARBA00022801"/>
    </source>
</evidence>
<dbReference type="Pfam" id="PF03652">
    <property type="entry name" value="RuvX"/>
    <property type="match status" value="1"/>
</dbReference>
<keyword evidence="4 5" id="KW-0378">Hydrolase</keyword>
<dbReference type="HAMAP" id="MF_00651">
    <property type="entry name" value="Nuclease_YqgF"/>
    <property type="match status" value="1"/>
</dbReference>
<dbReference type="InterPro" id="IPR012337">
    <property type="entry name" value="RNaseH-like_sf"/>
</dbReference>
<feature type="domain" description="YqgF/RNase H-like" evidence="6">
    <location>
        <begin position="1"/>
        <end position="96"/>
    </location>
</feature>